<evidence type="ECO:0000256" key="2">
    <source>
        <dbReference type="SAM" id="SignalP"/>
    </source>
</evidence>
<dbReference type="OrthoDB" id="657976at2"/>
<feature type="signal peptide" evidence="2">
    <location>
        <begin position="1"/>
        <end position="20"/>
    </location>
</feature>
<gene>
    <name evidence="3" type="ORF">DVR12_01915</name>
</gene>
<evidence type="ECO:0000313" key="4">
    <source>
        <dbReference type="Proteomes" id="UP000260644"/>
    </source>
</evidence>
<dbReference type="Proteomes" id="UP000260644">
    <property type="component" value="Unassembled WGS sequence"/>
</dbReference>
<proteinExistence type="predicted"/>
<sequence>MKKLSLLVCLLSLFCFKSIAQSPNLYERTIVFPPNYAVGDYVQFLSVAPYGAWAGGYYEVSIAYTRGNVAAASTHIVSISHSNPSLWREAGKINSNPYASGGQTSFTVDINTAYTAAALRIRATAVSGVTTDTLRLFVKVRSVGVTSSWTAQNITGNDINPLPLAPMTAEWNLWVGNPFFATAAKVAIKADVNGNVGIGTLNPQSLLSVAGTITAQKVKVTSTGWPDYVFGKDYKLPTLQEVEKHILEHGHLPGVPSEAEVKKNDVDLGQMNEILLKKIEELTLYLLQEKKESSLQFEQLRKENELLRKEVEELKIKQQVHE</sequence>
<feature type="coiled-coil region" evidence="1">
    <location>
        <begin position="290"/>
        <end position="317"/>
    </location>
</feature>
<keyword evidence="4" id="KW-1185">Reference proteome</keyword>
<keyword evidence="2" id="KW-0732">Signal</keyword>
<dbReference type="AlphaFoldDB" id="A0A3E1YGR2"/>
<keyword evidence="1" id="KW-0175">Coiled coil</keyword>
<comment type="caution">
    <text evidence="3">The sequence shown here is derived from an EMBL/GenBank/DDBJ whole genome shotgun (WGS) entry which is preliminary data.</text>
</comment>
<feature type="chain" id="PRO_5017663499" evidence="2">
    <location>
        <begin position="21"/>
        <end position="322"/>
    </location>
</feature>
<name>A0A3E1YGR2_9BACT</name>
<evidence type="ECO:0000313" key="3">
    <source>
        <dbReference type="EMBL" id="RFS26566.1"/>
    </source>
</evidence>
<evidence type="ECO:0000256" key="1">
    <source>
        <dbReference type="SAM" id="Coils"/>
    </source>
</evidence>
<organism evidence="3 4">
    <name type="scientific">Chitinophaga silvatica</name>
    <dbReference type="NCBI Taxonomy" id="2282649"/>
    <lineage>
        <taxon>Bacteria</taxon>
        <taxon>Pseudomonadati</taxon>
        <taxon>Bacteroidota</taxon>
        <taxon>Chitinophagia</taxon>
        <taxon>Chitinophagales</taxon>
        <taxon>Chitinophagaceae</taxon>
        <taxon>Chitinophaga</taxon>
    </lineage>
</organism>
<dbReference type="EMBL" id="QPMM01000001">
    <property type="protein sequence ID" value="RFS26566.1"/>
    <property type="molecule type" value="Genomic_DNA"/>
</dbReference>
<accession>A0A3E1YGR2</accession>
<protein>
    <submittedName>
        <fullName evidence="3">Uncharacterized protein</fullName>
    </submittedName>
</protein>
<dbReference type="RefSeq" id="WP_116973757.1">
    <property type="nucleotide sequence ID" value="NZ_QPMM01000001.1"/>
</dbReference>
<reference evidence="3 4" key="1">
    <citation type="submission" date="2018-07" db="EMBL/GenBank/DDBJ databases">
        <title>Chitinophaga K2CV101002-2 sp. nov., isolated from a monsoon evergreen broad-leaved forest soil.</title>
        <authorList>
            <person name="Lv Y."/>
        </authorList>
    </citation>
    <scope>NUCLEOTIDE SEQUENCE [LARGE SCALE GENOMIC DNA]</scope>
    <source>
        <strain evidence="3 4">GDMCC 1.1288</strain>
    </source>
</reference>